<dbReference type="Proteomes" id="UP000298355">
    <property type="component" value="Unassembled WGS sequence"/>
</dbReference>
<dbReference type="InterPro" id="IPR002514">
    <property type="entry name" value="Transposase_8"/>
</dbReference>
<evidence type="ECO:0000256" key="1">
    <source>
        <dbReference type="SAM" id="MobiDB-lite"/>
    </source>
</evidence>
<comment type="caution">
    <text evidence="2">The sequence shown here is derived from an EMBL/GenBank/DDBJ whole genome shotgun (WGS) entry which is preliminary data.</text>
</comment>
<accession>A0ABY2J3E7</accession>
<dbReference type="Pfam" id="PF01527">
    <property type="entry name" value="HTH_Tnp_1"/>
    <property type="match status" value="1"/>
</dbReference>
<reference evidence="2 3" key="1">
    <citation type="submission" date="2019-03" db="EMBL/GenBank/DDBJ databases">
        <title>Genomics of glacier-inhabiting Cryobacterium strains.</title>
        <authorList>
            <person name="Liu Q."/>
            <person name="Xin Y.-H."/>
        </authorList>
    </citation>
    <scope>NUCLEOTIDE SEQUENCE [LARGE SCALE GENOMIC DNA]</scope>
    <source>
        <strain evidence="2 3">TMT4-23</strain>
    </source>
</reference>
<name>A0ABY2J3E7_9MICO</name>
<dbReference type="InterPro" id="IPR009057">
    <property type="entry name" value="Homeodomain-like_sf"/>
</dbReference>
<keyword evidence="3" id="KW-1185">Reference proteome</keyword>
<gene>
    <name evidence="2" type="ORF">E3O65_06915</name>
</gene>
<feature type="region of interest" description="Disordered" evidence="1">
    <location>
        <begin position="93"/>
        <end position="147"/>
    </location>
</feature>
<dbReference type="SUPFAM" id="SSF46689">
    <property type="entry name" value="Homeodomain-like"/>
    <property type="match status" value="1"/>
</dbReference>
<sequence length="147" mass="16369">MDTSQERMLTMGNTRREFTPEFKDEAVKLVINTGRAVATGARELGVNEATLGRWVNLFEASQDASEAGITETEKAELLRLRKENADLKLNRAFLKKPPSSSPKKPRIRTPSVRTDAGGEDQLQHRPHGPPPRRFPFGLLRLAGPQPV</sequence>
<protein>
    <submittedName>
        <fullName evidence="2">Transposase</fullName>
    </submittedName>
</protein>
<evidence type="ECO:0000313" key="2">
    <source>
        <dbReference type="EMBL" id="TFC98862.1"/>
    </source>
</evidence>
<evidence type="ECO:0000313" key="3">
    <source>
        <dbReference type="Proteomes" id="UP000298355"/>
    </source>
</evidence>
<organism evidence="2 3">
    <name type="scientific">Cryobacterium breve</name>
    <dbReference type="NCBI Taxonomy" id="1259258"/>
    <lineage>
        <taxon>Bacteria</taxon>
        <taxon>Bacillati</taxon>
        <taxon>Actinomycetota</taxon>
        <taxon>Actinomycetes</taxon>
        <taxon>Micrococcales</taxon>
        <taxon>Microbacteriaceae</taxon>
        <taxon>Cryobacterium</taxon>
    </lineage>
</organism>
<dbReference type="Gene3D" id="1.10.10.60">
    <property type="entry name" value="Homeodomain-like"/>
    <property type="match status" value="1"/>
</dbReference>
<dbReference type="EMBL" id="SOGJ01000018">
    <property type="protein sequence ID" value="TFC98862.1"/>
    <property type="molecule type" value="Genomic_DNA"/>
</dbReference>
<proteinExistence type="predicted"/>